<keyword evidence="8 9" id="KW-0711">Selenium</keyword>
<comment type="cofactor">
    <cofactor evidence="9">
        <name>Mg(2+)</name>
        <dbReference type="ChEBI" id="CHEBI:18420"/>
    </cofactor>
    <text evidence="9">Binds 1 Mg(2+) ion per monomer.</text>
</comment>
<dbReference type="PANTHER" id="PTHR10256">
    <property type="entry name" value="SELENIDE, WATER DIKINASE"/>
    <property type="match status" value="1"/>
</dbReference>
<evidence type="ECO:0000259" key="10">
    <source>
        <dbReference type="Pfam" id="PF00586"/>
    </source>
</evidence>
<keyword evidence="13" id="KW-1185">Reference proteome</keyword>
<feature type="binding site" evidence="9">
    <location>
        <begin position="102"/>
        <end position="104"/>
    </location>
    <ligand>
        <name>ATP</name>
        <dbReference type="ChEBI" id="CHEBI:30616"/>
        <note>ligand shared between dimeric partners</note>
    </ligand>
</feature>
<feature type="binding site" evidence="9">
    <location>
        <position position="190"/>
    </location>
    <ligand>
        <name>Mg(2+)</name>
        <dbReference type="ChEBI" id="CHEBI:18420"/>
    </ligand>
</feature>
<dbReference type="Proteomes" id="UP000198304">
    <property type="component" value="Unassembled WGS sequence"/>
</dbReference>
<dbReference type="InterPro" id="IPR036921">
    <property type="entry name" value="PurM-like_N_sf"/>
</dbReference>
<keyword evidence="7 9" id="KW-0460">Magnesium</keyword>
<dbReference type="HAMAP" id="MF_00625">
    <property type="entry name" value="SelD"/>
    <property type="match status" value="1"/>
</dbReference>
<evidence type="ECO:0000256" key="4">
    <source>
        <dbReference type="ARBA" id="ARBA00022741"/>
    </source>
</evidence>
<evidence type="ECO:0000256" key="2">
    <source>
        <dbReference type="ARBA" id="ARBA00022679"/>
    </source>
</evidence>
<evidence type="ECO:0000256" key="3">
    <source>
        <dbReference type="ARBA" id="ARBA00022723"/>
    </source>
</evidence>
<protein>
    <recommendedName>
        <fullName evidence="9">Selenide, water dikinase</fullName>
        <ecNumber evidence="9">2.7.9.3</ecNumber>
    </recommendedName>
    <alternativeName>
        <fullName evidence="9">Selenium donor protein</fullName>
    </alternativeName>
    <alternativeName>
        <fullName evidence="9">Selenophosphate synthase</fullName>
    </alternativeName>
</protein>
<dbReference type="GO" id="GO:0016260">
    <property type="term" value="P:selenocysteine biosynthetic process"/>
    <property type="evidence" value="ECO:0007669"/>
    <property type="project" value="InterPro"/>
</dbReference>
<dbReference type="Gene3D" id="3.90.650.10">
    <property type="entry name" value="PurM-like C-terminal domain"/>
    <property type="match status" value="1"/>
</dbReference>
<comment type="function">
    <text evidence="9">Synthesizes selenophosphate from selenide and ATP.</text>
</comment>
<keyword evidence="4 9" id="KW-0547">Nucleotide-binding</keyword>
<dbReference type="NCBIfam" id="NF002098">
    <property type="entry name" value="PRK00943.1"/>
    <property type="match status" value="1"/>
</dbReference>
<feature type="binding site" description="in other chain" evidence="9">
    <location>
        <position position="32"/>
    </location>
    <ligand>
        <name>ATP</name>
        <dbReference type="ChEBI" id="CHEBI:30616"/>
        <note>ligand shared between dimeric partners</note>
    </ligand>
</feature>
<comment type="similarity">
    <text evidence="1 9">Belongs to the selenophosphate synthase 1 family. Class I subfamily.</text>
</comment>
<comment type="caution">
    <text evidence="9">Lacks conserved residue(s) required for the propagation of feature annotation.</text>
</comment>
<dbReference type="AlphaFoldDB" id="A0A239DQ85"/>
<evidence type="ECO:0000256" key="5">
    <source>
        <dbReference type="ARBA" id="ARBA00022777"/>
    </source>
</evidence>
<evidence type="ECO:0000259" key="11">
    <source>
        <dbReference type="Pfam" id="PF02769"/>
    </source>
</evidence>
<reference evidence="13" key="1">
    <citation type="submission" date="2017-06" db="EMBL/GenBank/DDBJ databases">
        <authorList>
            <person name="Varghese N."/>
            <person name="Submissions S."/>
        </authorList>
    </citation>
    <scope>NUCLEOTIDE SEQUENCE [LARGE SCALE GENOMIC DNA]</scope>
    <source>
        <strain evidence="13">SCA</strain>
    </source>
</reference>
<dbReference type="EC" id="2.7.9.3" evidence="9"/>
<organism evidence="12 13">
    <name type="scientific">Anaerovirgula multivorans</name>
    <dbReference type="NCBI Taxonomy" id="312168"/>
    <lineage>
        <taxon>Bacteria</taxon>
        <taxon>Bacillati</taxon>
        <taxon>Bacillota</taxon>
        <taxon>Clostridia</taxon>
        <taxon>Peptostreptococcales</taxon>
        <taxon>Natronincolaceae</taxon>
        <taxon>Anaerovirgula</taxon>
    </lineage>
</organism>
<sequence length="313" mass="33763">MNNENLLVTLETSDDAAVYRLNEEIALVQTLDFFTPVVDDPYTYGQIAAANSLSDVYAMGGTPLTAMNITCFPSCLATDVLKDILRGGADKIIEAGALLVGGHSVEDDEPKYGLSVTGVVHPSKVWANSKARVGDYLVLTKPLGTGILNTAIKADLATPMQYDAAVKTMITLNKYAFEAVKDFNISACTDITGFGFLGHAYEMAKGSGVSLEIYSGKVPLIEGALDFAEMGVIPAGMYANKKHIEDNVFIDASIREAIQDILFDPQTSGGLLLAIHPEDIEKALENLKKIKKNEFSVVGRIASKDQYAIYLHK</sequence>
<dbReference type="CDD" id="cd02195">
    <property type="entry name" value="SelD"/>
    <property type="match status" value="1"/>
</dbReference>
<dbReference type="GO" id="GO:0004756">
    <property type="term" value="F:selenide, water dikinase activity"/>
    <property type="evidence" value="ECO:0007669"/>
    <property type="project" value="UniProtKB-UniRule"/>
</dbReference>
<dbReference type="PIRSF" id="PIRSF036407">
    <property type="entry name" value="Selenphspht_syn"/>
    <property type="match status" value="1"/>
</dbReference>
<keyword evidence="3 9" id="KW-0479">Metal-binding</keyword>
<evidence type="ECO:0000256" key="9">
    <source>
        <dbReference type="HAMAP-Rule" id="MF_00625"/>
    </source>
</evidence>
<keyword evidence="5 9" id="KW-0418">Kinase</keyword>
<evidence type="ECO:0000256" key="7">
    <source>
        <dbReference type="ARBA" id="ARBA00022842"/>
    </source>
</evidence>
<keyword evidence="6 9" id="KW-0067">ATP-binding</keyword>
<keyword evidence="2 9" id="KW-0808">Transferase</keyword>
<comment type="catalytic activity">
    <reaction evidence="9">
        <text>hydrogenselenide + ATP + H2O = selenophosphate + AMP + phosphate + 2 H(+)</text>
        <dbReference type="Rhea" id="RHEA:18737"/>
        <dbReference type="ChEBI" id="CHEBI:15377"/>
        <dbReference type="ChEBI" id="CHEBI:15378"/>
        <dbReference type="ChEBI" id="CHEBI:16144"/>
        <dbReference type="ChEBI" id="CHEBI:29317"/>
        <dbReference type="ChEBI" id="CHEBI:30616"/>
        <dbReference type="ChEBI" id="CHEBI:43474"/>
        <dbReference type="ChEBI" id="CHEBI:456215"/>
        <dbReference type="EC" id="2.7.9.3"/>
    </reaction>
</comment>
<feature type="binding site" description="in other chain" evidence="9">
    <location>
        <position position="55"/>
    </location>
    <ligand>
        <name>ATP</name>
        <dbReference type="ChEBI" id="CHEBI:30616"/>
        <note>ligand shared between dimeric partners</note>
    </ligand>
</feature>
<dbReference type="GO" id="GO:0005524">
    <property type="term" value="F:ATP binding"/>
    <property type="evidence" value="ECO:0007669"/>
    <property type="project" value="UniProtKB-UniRule"/>
</dbReference>
<dbReference type="Pfam" id="PF00586">
    <property type="entry name" value="AIRS"/>
    <property type="match status" value="1"/>
</dbReference>
<dbReference type="GO" id="GO:0005737">
    <property type="term" value="C:cytoplasm"/>
    <property type="evidence" value="ECO:0007669"/>
    <property type="project" value="TreeGrafter"/>
</dbReference>
<evidence type="ECO:0000313" key="13">
    <source>
        <dbReference type="Proteomes" id="UP000198304"/>
    </source>
</evidence>
<dbReference type="Gene3D" id="3.30.1330.10">
    <property type="entry name" value="PurM-like, N-terminal domain"/>
    <property type="match status" value="1"/>
</dbReference>
<evidence type="ECO:0000256" key="1">
    <source>
        <dbReference type="ARBA" id="ARBA00008026"/>
    </source>
</evidence>
<dbReference type="SUPFAM" id="SSF55326">
    <property type="entry name" value="PurM N-terminal domain-like"/>
    <property type="match status" value="1"/>
</dbReference>
<dbReference type="InterPro" id="IPR004536">
    <property type="entry name" value="SPS/SelD"/>
</dbReference>
<dbReference type="GO" id="GO:0000287">
    <property type="term" value="F:magnesium ion binding"/>
    <property type="evidence" value="ECO:0007669"/>
    <property type="project" value="UniProtKB-UniRule"/>
</dbReference>
<dbReference type="InterPro" id="IPR036676">
    <property type="entry name" value="PurM-like_C_sf"/>
</dbReference>
<feature type="binding site" evidence="9">
    <location>
        <position position="15"/>
    </location>
    <ligand>
        <name>Mg(2+)</name>
        <dbReference type="ChEBI" id="CHEBI:18420"/>
    </ligand>
</feature>
<evidence type="ECO:0000256" key="8">
    <source>
        <dbReference type="ARBA" id="ARBA00023266"/>
    </source>
</evidence>
<dbReference type="NCBIfam" id="TIGR00476">
    <property type="entry name" value="selD"/>
    <property type="match status" value="1"/>
</dbReference>
<dbReference type="SUPFAM" id="SSF56042">
    <property type="entry name" value="PurM C-terminal domain-like"/>
    <property type="match status" value="1"/>
</dbReference>
<feature type="domain" description="PurM-like C-terminal" evidence="11">
    <location>
        <begin position="132"/>
        <end position="310"/>
    </location>
</feature>
<dbReference type="EMBL" id="FZOJ01000008">
    <property type="protein sequence ID" value="SNS34497.1"/>
    <property type="molecule type" value="Genomic_DNA"/>
</dbReference>
<name>A0A239DQ85_9FIRM</name>
<feature type="domain" description="PurM-like N-terminal" evidence="10">
    <location>
        <begin position="14"/>
        <end position="120"/>
    </location>
</feature>
<dbReference type="InterPro" id="IPR023061">
    <property type="entry name" value="SelD_I"/>
</dbReference>
<evidence type="ECO:0000313" key="12">
    <source>
        <dbReference type="EMBL" id="SNS34497.1"/>
    </source>
</evidence>
<dbReference type="InterPro" id="IPR016188">
    <property type="entry name" value="PurM-like_N"/>
</dbReference>
<accession>A0A239DQ85</accession>
<feature type="binding site" description="in other chain" evidence="9">
    <location>
        <begin position="12"/>
        <end position="14"/>
    </location>
    <ligand>
        <name>ATP</name>
        <dbReference type="ChEBI" id="CHEBI:30616"/>
        <note>ligand shared between dimeric partners</note>
    </ligand>
</feature>
<dbReference type="Pfam" id="PF02769">
    <property type="entry name" value="AIRS_C"/>
    <property type="match status" value="1"/>
</dbReference>
<comment type="subunit">
    <text evidence="9">Homodimer.</text>
</comment>
<gene>
    <name evidence="9" type="primary">selD</name>
    <name evidence="12" type="ORF">SAMN05446037_100883</name>
</gene>
<feature type="binding site" evidence="9">
    <location>
        <position position="55"/>
    </location>
    <ligand>
        <name>Mg(2+)</name>
        <dbReference type="ChEBI" id="CHEBI:18420"/>
    </ligand>
</feature>
<evidence type="ECO:0000256" key="6">
    <source>
        <dbReference type="ARBA" id="ARBA00022840"/>
    </source>
</evidence>
<dbReference type="InterPro" id="IPR010918">
    <property type="entry name" value="PurM-like_C_dom"/>
</dbReference>
<dbReference type="PANTHER" id="PTHR10256:SF0">
    <property type="entry name" value="INACTIVE SELENIDE, WATER DIKINASE-LIKE PROTEIN-RELATED"/>
    <property type="match status" value="1"/>
</dbReference>
<proteinExistence type="inferred from homology"/>